<dbReference type="AlphaFoldDB" id="A0A0V1M2J4"/>
<dbReference type="PANTHER" id="PTHR47272">
    <property type="entry name" value="DDE_TNP_1_7 DOMAIN-CONTAINING PROTEIN"/>
    <property type="match status" value="1"/>
</dbReference>
<evidence type="ECO:0000256" key="1">
    <source>
        <dbReference type="SAM" id="Phobius"/>
    </source>
</evidence>
<dbReference type="Proteomes" id="UP000054843">
    <property type="component" value="Unassembled WGS sequence"/>
</dbReference>
<evidence type="ECO:0000259" key="2">
    <source>
        <dbReference type="Pfam" id="PF13843"/>
    </source>
</evidence>
<organism evidence="4 5">
    <name type="scientific">Trichinella papuae</name>
    <dbReference type="NCBI Taxonomy" id="268474"/>
    <lineage>
        <taxon>Eukaryota</taxon>
        <taxon>Metazoa</taxon>
        <taxon>Ecdysozoa</taxon>
        <taxon>Nematoda</taxon>
        <taxon>Enoplea</taxon>
        <taxon>Dorylaimia</taxon>
        <taxon>Trichinellida</taxon>
        <taxon>Trichinellidae</taxon>
        <taxon>Trichinella</taxon>
    </lineage>
</organism>
<name>A0A0V1M2J4_9BILA</name>
<sequence>MQRYSQSQKKHIKIRVPQIVRRYNTLMGGIGILDKLLSSYRPHLRAKKWWWNLFSNALNVAVVAAWGLDSELHQGIRREDLDCAIDGFPVTPPNYTHAVKILITRFG</sequence>
<dbReference type="Pfam" id="PF13843">
    <property type="entry name" value="DDE_Tnp_1_7"/>
    <property type="match status" value="1"/>
</dbReference>
<feature type="transmembrane region" description="Helical" evidence="1">
    <location>
        <begin position="49"/>
        <end position="68"/>
    </location>
</feature>
<dbReference type="OrthoDB" id="5920035at2759"/>
<protein>
    <submittedName>
        <fullName evidence="4">PiggyBac transposable element-derived protein 3</fullName>
    </submittedName>
</protein>
<dbReference type="EMBL" id="JYDO01000376">
    <property type="protein sequence ID" value="KRZ65392.1"/>
    <property type="molecule type" value="Genomic_DNA"/>
</dbReference>
<accession>A0A0V1M2J4</accession>
<reference evidence="4 5" key="1">
    <citation type="submission" date="2015-01" db="EMBL/GenBank/DDBJ databases">
        <title>Evolution of Trichinella species and genotypes.</title>
        <authorList>
            <person name="Korhonen P.K."/>
            <person name="Edoardo P."/>
            <person name="Giuseppe L.R."/>
            <person name="Gasser R.B."/>
        </authorList>
    </citation>
    <scope>NUCLEOTIDE SEQUENCE [LARGE SCALE GENOMIC DNA]</scope>
    <source>
        <strain evidence="4">ISS1980</strain>
    </source>
</reference>
<dbReference type="InterPro" id="IPR029526">
    <property type="entry name" value="PGBD"/>
</dbReference>
<keyword evidence="5" id="KW-1185">Reference proteome</keyword>
<gene>
    <name evidence="4" type="primary">PGBD3</name>
    <name evidence="4" type="ORF">T10_2188</name>
    <name evidence="3" type="ORF">T10_3174</name>
</gene>
<keyword evidence="1" id="KW-0472">Membrane</keyword>
<dbReference type="STRING" id="268474.A0A0V1M2J4"/>
<keyword evidence="1" id="KW-0812">Transmembrane</keyword>
<comment type="caution">
    <text evidence="4">The sequence shown here is derived from an EMBL/GenBank/DDBJ whole genome shotgun (WGS) entry which is preliminary data.</text>
</comment>
<proteinExistence type="predicted"/>
<evidence type="ECO:0000313" key="3">
    <source>
        <dbReference type="EMBL" id="KRZ65392.1"/>
    </source>
</evidence>
<keyword evidence="1" id="KW-1133">Transmembrane helix</keyword>
<feature type="domain" description="PiggyBac transposable element-derived protein" evidence="2">
    <location>
        <begin position="8"/>
        <end position="66"/>
    </location>
</feature>
<evidence type="ECO:0000313" key="5">
    <source>
        <dbReference type="Proteomes" id="UP000054843"/>
    </source>
</evidence>
<dbReference type="EMBL" id="JYDO01000275">
    <property type="protein sequence ID" value="KRZ65989.1"/>
    <property type="molecule type" value="Genomic_DNA"/>
</dbReference>
<evidence type="ECO:0000313" key="4">
    <source>
        <dbReference type="EMBL" id="KRZ65989.1"/>
    </source>
</evidence>